<keyword evidence="2" id="KW-0813">Transport</keyword>
<keyword evidence="6 9" id="KW-1133">Transmembrane helix</keyword>
<keyword evidence="5" id="KW-0029">Amino-acid transport</keyword>
<feature type="transmembrane region" description="Helical" evidence="9">
    <location>
        <begin position="265"/>
        <end position="283"/>
    </location>
</feature>
<accession>A0ABW6RU80</accession>
<evidence type="ECO:0000256" key="1">
    <source>
        <dbReference type="ARBA" id="ARBA00004651"/>
    </source>
</evidence>
<evidence type="ECO:0000256" key="4">
    <source>
        <dbReference type="ARBA" id="ARBA00022692"/>
    </source>
</evidence>
<proteinExistence type="inferred from homology"/>
<evidence type="ECO:0000256" key="2">
    <source>
        <dbReference type="ARBA" id="ARBA00022448"/>
    </source>
</evidence>
<keyword evidence="3" id="KW-1003">Cell membrane</keyword>
<sequence>MSELTAAIIGGLTLGAIYSLVTLGIVIIFRATETFNFAHGSFMLLAALIVGKLQRGSGLPFAILALLALGVAGLLGAILFRFVLRWAVGRPHFVAVIATLGFASVADGVINIVFPETQYTVTIPGLSTGSTTILGATFGTASLEIGAFAVILTVALVLVFRFTSLGTRIRAGGQDPLLASQGGIDIRWVYLGSWTLACVLAGIAGIAYSSVNSVNRGIEDLALLAFPAALLGGLDSIPGSLVGGFGIGLLGGFTSAYFGGEYVTVVTYLVLLAVMLLLPHGIAGTRNVRRV</sequence>
<evidence type="ECO:0000256" key="6">
    <source>
        <dbReference type="ARBA" id="ARBA00022989"/>
    </source>
</evidence>
<evidence type="ECO:0000256" key="7">
    <source>
        <dbReference type="ARBA" id="ARBA00023136"/>
    </source>
</evidence>
<evidence type="ECO:0000256" key="8">
    <source>
        <dbReference type="ARBA" id="ARBA00037998"/>
    </source>
</evidence>
<comment type="subcellular location">
    <subcellularLocation>
        <location evidence="1">Cell membrane</location>
        <topology evidence="1">Multi-pass membrane protein</topology>
    </subcellularLocation>
</comment>
<comment type="similarity">
    <text evidence="8">Belongs to the binding-protein-dependent transport system permease family. LivHM subfamily.</text>
</comment>
<keyword evidence="7 9" id="KW-0472">Membrane</keyword>
<feature type="transmembrane region" description="Helical" evidence="9">
    <location>
        <begin position="134"/>
        <end position="160"/>
    </location>
</feature>
<name>A0ABW6RU80_9NOCA</name>
<dbReference type="Pfam" id="PF02653">
    <property type="entry name" value="BPD_transp_2"/>
    <property type="match status" value="1"/>
</dbReference>
<evidence type="ECO:0000313" key="10">
    <source>
        <dbReference type="EMBL" id="MFF3566554.1"/>
    </source>
</evidence>
<evidence type="ECO:0000256" key="5">
    <source>
        <dbReference type="ARBA" id="ARBA00022970"/>
    </source>
</evidence>
<keyword evidence="4 9" id="KW-0812">Transmembrane</keyword>
<evidence type="ECO:0000313" key="11">
    <source>
        <dbReference type="Proteomes" id="UP001601992"/>
    </source>
</evidence>
<protein>
    <submittedName>
        <fullName evidence="10">Branched-chain amino acid ABC transporter permease</fullName>
    </submittedName>
</protein>
<evidence type="ECO:0000256" key="3">
    <source>
        <dbReference type="ARBA" id="ARBA00022475"/>
    </source>
</evidence>
<feature type="transmembrane region" description="Helical" evidence="9">
    <location>
        <begin position="6"/>
        <end position="29"/>
    </location>
</feature>
<organism evidence="10 11">
    <name type="scientific">Nocardia jiangxiensis</name>
    <dbReference type="NCBI Taxonomy" id="282685"/>
    <lineage>
        <taxon>Bacteria</taxon>
        <taxon>Bacillati</taxon>
        <taxon>Actinomycetota</taxon>
        <taxon>Actinomycetes</taxon>
        <taxon>Mycobacteriales</taxon>
        <taxon>Nocardiaceae</taxon>
        <taxon>Nocardia</taxon>
    </lineage>
</organism>
<gene>
    <name evidence="10" type="ORF">ACFYXQ_02105</name>
</gene>
<dbReference type="Proteomes" id="UP001601992">
    <property type="component" value="Unassembled WGS sequence"/>
</dbReference>
<dbReference type="CDD" id="cd06582">
    <property type="entry name" value="TM_PBP1_LivH_like"/>
    <property type="match status" value="1"/>
</dbReference>
<feature type="transmembrane region" description="Helical" evidence="9">
    <location>
        <begin position="59"/>
        <end position="80"/>
    </location>
</feature>
<dbReference type="PANTHER" id="PTHR11795:SF451">
    <property type="entry name" value="ABC TRANSPORTER PERMEASE PROTEIN"/>
    <property type="match status" value="1"/>
</dbReference>
<dbReference type="EMBL" id="JBIAQY010000001">
    <property type="protein sequence ID" value="MFF3566554.1"/>
    <property type="molecule type" value="Genomic_DNA"/>
</dbReference>
<feature type="transmembrane region" description="Helical" evidence="9">
    <location>
        <begin position="188"/>
        <end position="211"/>
    </location>
</feature>
<comment type="caution">
    <text evidence="10">The sequence shown here is derived from an EMBL/GenBank/DDBJ whole genome shotgun (WGS) entry which is preliminary data.</text>
</comment>
<dbReference type="RefSeq" id="WP_083896074.1">
    <property type="nucleotide sequence ID" value="NZ_JBIAQY010000001.1"/>
</dbReference>
<dbReference type="InterPro" id="IPR052157">
    <property type="entry name" value="BCAA_transport_permease"/>
</dbReference>
<dbReference type="PANTHER" id="PTHR11795">
    <property type="entry name" value="BRANCHED-CHAIN AMINO ACID TRANSPORT SYSTEM PERMEASE PROTEIN LIVH"/>
    <property type="match status" value="1"/>
</dbReference>
<reference evidence="10 11" key="1">
    <citation type="submission" date="2024-10" db="EMBL/GenBank/DDBJ databases">
        <title>The Natural Products Discovery Center: Release of the First 8490 Sequenced Strains for Exploring Actinobacteria Biosynthetic Diversity.</title>
        <authorList>
            <person name="Kalkreuter E."/>
            <person name="Kautsar S.A."/>
            <person name="Yang D."/>
            <person name="Bader C.D."/>
            <person name="Teijaro C.N."/>
            <person name="Fluegel L."/>
            <person name="Davis C.M."/>
            <person name="Simpson J.R."/>
            <person name="Lauterbach L."/>
            <person name="Steele A.D."/>
            <person name="Gui C."/>
            <person name="Meng S."/>
            <person name="Li G."/>
            <person name="Viehrig K."/>
            <person name="Ye F."/>
            <person name="Su P."/>
            <person name="Kiefer A.F."/>
            <person name="Nichols A."/>
            <person name="Cepeda A.J."/>
            <person name="Yan W."/>
            <person name="Fan B."/>
            <person name="Jiang Y."/>
            <person name="Adhikari A."/>
            <person name="Zheng C.-J."/>
            <person name="Schuster L."/>
            <person name="Cowan T.M."/>
            <person name="Smanski M.J."/>
            <person name="Chevrette M.G."/>
            <person name="De Carvalho L.P.S."/>
            <person name="Shen B."/>
        </authorList>
    </citation>
    <scope>NUCLEOTIDE SEQUENCE [LARGE SCALE GENOMIC DNA]</scope>
    <source>
        <strain evidence="10 11">NPDC002593</strain>
    </source>
</reference>
<feature type="transmembrane region" description="Helical" evidence="9">
    <location>
        <begin position="92"/>
        <end position="114"/>
    </location>
</feature>
<dbReference type="InterPro" id="IPR001851">
    <property type="entry name" value="ABC_transp_permease"/>
</dbReference>
<keyword evidence="11" id="KW-1185">Reference proteome</keyword>
<evidence type="ECO:0000256" key="9">
    <source>
        <dbReference type="SAM" id="Phobius"/>
    </source>
</evidence>